<dbReference type="VEuPathDB" id="FungiDB:FUN_011953"/>
<dbReference type="OrthoDB" id="2416917at2759"/>
<feature type="transmembrane region" description="Helical" evidence="2">
    <location>
        <begin position="111"/>
        <end position="132"/>
    </location>
</feature>
<dbReference type="AlphaFoldDB" id="A0A2I1G2R2"/>
<protein>
    <recommendedName>
        <fullName evidence="5">G-protein coupled receptors family 1 profile domain-containing protein</fullName>
    </recommendedName>
</protein>
<feature type="compositionally biased region" description="Acidic residues" evidence="1">
    <location>
        <begin position="332"/>
        <end position="341"/>
    </location>
</feature>
<evidence type="ECO:0000256" key="1">
    <source>
        <dbReference type="SAM" id="MobiDB-lite"/>
    </source>
</evidence>
<keyword evidence="2" id="KW-0812">Transmembrane</keyword>
<evidence type="ECO:0000256" key="2">
    <source>
        <dbReference type="SAM" id="Phobius"/>
    </source>
</evidence>
<reference evidence="3 4" key="1">
    <citation type="submission" date="2015-10" db="EMBL/GenBank/DDBJ databases">
        <title>Genome analyses suggest a sexual origin of heterokaryosis in a supposedly ancient asexual fungus.</title>
        <authorList>
            <person name="Ropars J."/>
            <person name="Sedzielewska K."/>
            <person name="Noel J."/>
            <person name="Charron P."/>
            <person name="Farinelli L."/>
            <person name="Marton T."/>
            <person name="Kruger M."/>
            <person name="Pelin A."/>
            <person name="Brachmann A."/>
            <person name="Corradi N."/>
        </authorList>
    </citation>
    <scope>NUCLEOTIDE SEQUENCE [LARGE SCALE GENOMIC DNA]</scope>
    <source>
        <strain evidence="3 4">A4</strain>
    </source>
</reference>
<feature type="transmembrane region" description="Helical" evidence="2">
    <location>
        <begin position="77"/>
        <end position="99"/>
    </location>
</feature>
<name>A0A2I1G2R2_9GLOM</name>
<organism evidence="3 4">
    <name type="scientific">Rhizophagus irregularis</name>
    <dbReference type="NCBI Taxonomy" id="588596"/>
    <lineage>
        <taxon>Eukaryota</taxon>
        <taxon>Fungi</taxon>
        <taxon>Fungi incertae sedis</taxon>
        <taxon>Mucoromycota</taxon>
        <taxon>Glomeromycotina</taxon>
        <taxon>Glomeromycetes</taxon>
        <taxon>Glomerales</taxon>
        <taxon>Glomeraceae</taxon>
        <taxon>Rhizophagus</taxon>
    </lineage>
</organism>
<dbReference type="VEuPathDB" id="FungiDB:RhiirA1_436030"/>
<keyword evidence="2" id="KW-0472">Membrane</keyword>
<accession>A0A2I1G2R2</accession>
<dbReference type="EMBL" id="LLXI01000123">
    <property type="protein sequence ID" value="PKY40922.1"/>
    <property type="molecule type" value="Genomic_DNA"/>
</dbReference>
<feature type="compositionally biased region" description="Basic and acidic residues" evidence="1">
    <location>
        <begin position="342"/>
        <end position="354"/>
    </location>
</feature>
<dbReference type="VEuPathDB" id="FungiDB:RhiirFUN_016528"/>
<keyword evidence="2" id="KW-1133">Transmembrane helix</keyword>
<evidence type="ECO:0000313" key="4">
    <source>
        <dbReference type="Proteomes" id="UP000234323"/>
    </source>
</evidence>
<feature type="transmembrane region" description="Helical" evidence="2">
    <location>
        <begin position="158"/>
        <end position="180"/>
    </location>
</feature>
<dbReference type="Proteomes" id="UP000234323">
    <property type="component" value="Unassembled WGS sequence"/>
</dbReference>
<feature type="region of interest" description="Disordered" evidence="1">
    <location>
        <begin position="324"/>
        <end position="368"/>
    </location>
</feature>
<gene>
    <name evidence="3" type="ORF">RhiirA4_440979</name>
</gene>
<evidence type="ECO:0008006" key="5">
    <source>
        <dbReference type="Google" id="ProtNLM"/>
    </source>
</evidence>
<feature type="transmembrane region" description="Helical" evidence="2">
    <location>
        <begin position="201"/>
        <end position="231"/>
    </location>
</feature>
<feature type="transmembrane region" description="Helical" evidence="2">
    <location>
        <begin position="47"/>
        <end position="65"/>
    </location>
</feature>
<feature type="compositionally biased region" description="Polar residues" evidence="1">
    <location>
        <begin position="355"/>
        <end position="368"/>
    </location>
</feature>
<sequence length="368" mass="42093">MDMNFIQIQAFAGFWTAAILMICFHNMIISIALYKIRKVHASSILKIIFNFGQIMRSFGTLGLYMTPKLPTLIQCTAFVHFSITGTTITRLSLAAFLLWRIRQIEMSGKDWDKWICILLFLIRTAFTIPYLILQKSTFVDIPESGTVICDYDTSANSLYGIGGIIVDFVIDIYVTTRLIFILKRANKNVSQLSLKRNKISLFSAVMYWNFLRLIVSFIFHILAILDIFFILEEGTSLITRGIVTILLSYLITIDAEIVHAIEGTGRQFGLSSKFTQSDHKLSNLSSNDQTYSQIIDDDRIVVVSMKKLSFLEWASTTIVDEDDENYKNDEKNDNDENDENDENAKDKNNDRKINDTSTETSNMEIIIH</sequence>
<evidence type="ECO:0000313" key="3">
    <source>
        <dbReference type="EMBL" id="PKY40922.1"/>
    </source>
</evidence>
<feature type="transmembrane region" description="Helical" evidence="2">
    <location>
        <begin position="12"/>
        <end position="35"/>
    </location>
</feature>
<proteinExistence type="predicted"/>
<comment type="caution">
    <text evidence="3">The sequence shown here is derived from an EMBL/GenBank/DDBJ whole genome shotgun (WGS) entry which is preliminary data.</text>
</comment>
<keyword evidence="4" id="KW-1185">Reference proteome</keyword>